<keyword evidence="1" id="KW-0472">Membrane</keyword>
<dbReference type="Proteomes" id="UP000675664">
    <property type="component" value="Unassembled WGS sequence"/>
</dbReference>
<feature type="transmembrane region" description="Helical" evidence="1">
    <location>
        <begin position="238"/>
        <end position="257"/>
    </location>
</feature>
<feature type="transmembrane region" description="Helical" evidence="1">
    <location>
        <begin position="105"/>
        <end position="124"/>
    </location>
</feature>
<keyword evidence="1" id="KW-1133">Transmembrane helix</keyword>
<dbReference type="AlphaFoldDB" id="A0A8J8B111"/>
<reference evidence="2" key="1">
    <citation type="submission" date="2021-04" db="EMBL/GenBank/DDBJ databases">
        <title>Sinoanaerobacter chloroacetimidivorans sp. nov., an obligate anaerobic bacterium isolated from anaerobic sludge.</title>
        <authorList>
            <person name="Bao Y."/>
        </authorList>
    </citation>
    <scope>NUCLEOTIDE SEQUENCE</scope>
    <source>
        <strain evidence="2">BAD-6</strain>
    </source>
</reference>
<feature type="transmembrane region" description="Helical" evidence="1">
    <location>
        <begin position="269"/>
        <end position="287"/>
    </location>
</feature>
<protein>
    <submittedName>
        <fullName evidence="2">Glycosyltransferase family 39 protein</fullName>
        <ecNumber evidence="2">2.4.-.-</ecNumber>
    </submittedName>
</protein>
<keyword evidence="2" id="KW-0328">Glycosyltransferase</keyword>
<feature type="transmembrane region" description="Helical" evidence="1">
    <location>
        <begin position="326"/>
        <end position="345"/>
    </location>
</feature>
<proteinExistence type="predicted"/>
<feature type="transmembrane region" description="Helical" evidence="1">
    <location>
        <begin position="168"/>
        <end position="189"/>
    </location>
</feature>
<dbReference type="EMBL" id="JAGSND010000002">
    <property type="protein sequence ID" value="MBR0597176.1"/>
    <property type="molecule type" value="Genomic_DNA"/>
</dbReference>
<feature type="transmembrane region" description="Helical" evidence="1">
    <location>
        <begin position="48"/>
        <end position="68"/>
    </location>
</feature>
<dbReference type="EC" id="2.4.-.-" evidence="2"/>
<comment type="caution">
    <text evidence="2">The sequence shown here is derived from an EMBL/GenBank/DDBJ whole genome shotgun (WGS) entry which is preliminary data.</text>
</comment>
<sequence length="482" mass="55621">MMENGDLGVTETFYDLKPRYPHAIKILFHLLQMPMLALFQYHIFSFRLLSLIFGCIALILFYFLLKAIFDKFGEERFCEYPLAGTVFLSADIQFIYASHFARQEIILVCCILACILAVIKKRSLTAGLITGLSVGLHPNSFLIGTMCAAMLFPVGFKNMRRLKSWKPLLGYAGITSMIAAFFVAVSLSFDRSFFRHYFEYGSSEFDVGAPVTDKVTELPYFFLKIWYQVSGTYYVPNVRFEFVLFGLAAAFLLLLLIRGKMRYGAEFVLVGKGLVGILTGMVLIGRYNQTSIIFLFPLFSTMVFLAVSCMTDILRKAKKTVRNIMNIVLIMAVTSISAVNIAPWLHFSYEDYIGEIAKTVEPENKVLANLNSEYYFENGKLLDYRNLSYLAAEDLSVEEYIRKNKIEYIILSDEMDLIYSQRPVWNMIYGNPRYMEELRRFLDENCMPVHEFRNNLYGIRIIPYINSDRDFTVQIFKVKDLF</sequence>
<evidence type="ECO:0000313" key="3">
    <source>
        <dbReference type="Proteomes" id="UP000675664"/>
    </source>
</evidence>
<keyword evidence="2" id="KW-0808">Transferase</keyword>
<evidence type="ECO:0000256" key="1">
    <source>
        <dbReference type="SAM" id="Phobius"/>
    </source>
</evidence>
<name>A0A8J8B111_9FIRM</name>
<dbReference type="GO" id="GO:0016757">
    <property type="term" value="F:glycosyltransferase activity"/>
    <property type="evidence" value="ECO:0007669"/>
    <property type="project" value="UniProtKB-KW"/>
</dbReference>
<reference evidence="2" key="2">
    <citation type="submission" date="2021-04" db="EMBL/GenBank/DDBJ databases">
        <authorList>
            <person name="Liu J."/>
        </authorList>
    </citation>
    <scope>NUCLEOTIDE SEQUENCE</scope>
    <source>
        <strain evidence="2">BAD-6</strain>
    </source>
</reference>
<organism evidence="2 3">
    <name type="scientific">Sinanaerobacter chloroacetimidivorans</name>
    <dbReference type="NCBI Taxonomy" id="2818044"/>
    <lineage>
        <taxon>Bacteria</taxon>
        <taxon>Bacillati</taxon>
        <taxon>Bacillota</taxon>
        <taxon>Clostridia</taxon>
        <taxon>Peptostreptococcales</taxon>
        <taxon>Anaerovoracaceae</taxon>
        <taxon>Sinanaerobacter</taxon>
    </lineage>
</organism>
<keyword evidence="1" id="KW-0812">Transmembrane</keyword>
<keyword evidence="3" id="KW-1185">Reference proteome</keyword>
<gene>
    <name evidence="2" type="ORF">KCX82_04770</name>
</gene>
<evidence type="ECO:0000313" key="2">
    <source>
        <dbReference type="EMBL" id="MBR0597176.1"/>
    </source>
</evidence>
<feature type="transmembrane region" description="Helical" evidence="1">
    <location>
        <begin position="293"/>
        <end position="314"/>
    </location>
</feature>
<accession>A0A8J8B111</accession>
<feature type="transmembrane region" description="Helical" evidence="1">
    <location>
        <begin position="136"/>
        <end position="156"/>
    </location>
</feature>